<dbReference type="EMBL" id="JBHTIR010002176">
    <property type="protein sequence ID" value="MFD0853449.1"/>
    <property type="molecule type" value="Genomic_DNA"/>
</dbReference>
<reference evidence="2" key="1">
    <citation type="journal article" date="2019" name="Int. J. Syst. Evol. Microbiol.">
        <title>The Global Catalogue of Microorganisms (GCM) 10K type strain sequencing project: providing services to taxonomists for standard genome sequencing and annotation.</title>
        <authorList>
            <consortium name="The Broad Institute Genomics Platform"/>
            <consortium name="The Broad Institute Genome Sequencing Center for Infectious Disease"/>
            <person name="Wu L."/>
            <person name="Ma J."/>
        </authorList>
    </citation>
    <scope>NUCLEOTIDE SEQUENCE [LARGE SCALE GENOMIC DNA]</scope>
    <source>
        <strain evidence="2">JCM 31696</strain>
    </source>
</reference>
<protein>
    <submittedName>
        <fullName evidence="1">Uncharacterized protein</fullName>
    </submittedName>
</protein>
<evidence type="ECO:0000313" key="1">
    <source>
        <dbReference type="EMBL" id="MFD0853449.1"/>
    </source>
</evidence>
<proteinExistence type="predicted"/>
<dbReference type="Proteomes" id="UP001597083">
    <property type="component" value="Unassembled WGS sequence"/>
</dbReference>
<sequence length="137" mass="15282">MPTYEHEVPLHMIRQRPHLAVEILRGACGLEIPDHDEVVVVSENLSTMHPAELVCDNAVLAKRNGTVTYGVVVENQLQSPRRKLFSWPAYVSTYRHRHECDVTLLVLCRDKAAAERSAEPIYLGPPGSVVYPVGVCP</sequence>
<gene>
    <name evidence="1" type="ORF">ACFQ07_14520</name>
</gene>
<feature type="non-terminal residue" evidence="1">
    <location>
        <position position="137"/>
    </location>
</feature>
<name>A0ABW3CHL2_9ACTN</name>
<organism evidence="1 2">
    <name type="scientific">Actinomadura adrarensis</name>
    <dbReference type="NCBI Taxonomy" id="1819600"/>
    <lineage>
        <taxon>Bacteria</taxon>
        <taxon>Bacillati</taxon>
        <taxon>Actinomycetota</taxon>
        <taxon>Actinomycetes</taxon>
        <taxon>Streptosporangiales</taxon>
        <taxon>Thermomonosporaceae</taxon>
        <taxon>Actinomadura</taxon>
    </lineage>
</organism>
<comment type="caution">
    <text evidence="1">The sequence shown here is derived from an EMBL/GenBank/DDBJ whole genome shotgun (WGS) entry which is preliminary data.</text>
</comment>
<evidence type="ECO:0000313" key="2">
    <source>
        <dbReference type="Proteomes" id="UP001597083"/>
    </source>
</evidence>
<accession>A0ABW3CHL2</accession>
<keyword evidence="2" id="KW-1185">Reference proteome</keyword>